<reference evidence="1 2" key="1">
    <citation type="journal article" date="2019" name="Int. J. Syst. Evol. Microbiol.">
        <title>The Global Catalogue of Microorganisms (GCM) 10K type strain sequencing project: providing services to taxonomists for standard genome sequencing and annotation.</title>
        <authorList>
            <consortium name="The Broad Institute Genomics Platform"/>
            <consortium name="The Broad Institute Genome Sequencing Center for Infectious Disease"/>
            <person name="Wu L."/>
            <person name="Ma J."/>
        </authorList>
    </citation>
    <scope>NUCLEOTIDE SEQUENCE [LARGE SCALE GENOMIC DNA]</scope>
    <source>
        <strain evidence="1 2">JCM 16002</strain>
    </source>
</reference>
<dbReference type="Pfam" id="PF13692">
    <property type="entry name" value="Glyco_trans_1_4"/>
    <property type="match status" value="1"/>
</dbReference>
<dbReference type="EMBL" id="BAAAQG010000003">
    <property type="protein sequence ID" value="GAA1699108.1"/>
    <property type="molecule type" value="Genomic_DNA"/>
</dbReference>
<evidence type="ECO:0000313" key="1">
    <source>
        <dbReference type="EMBL" id="GAA1699108.1"/>
    </source>
</evidence>
<protein>
    <recommendedName>
        <fullName evidence="3">Glycosyltransferase</fullName>
    </recommendedName>
</protein>
<organism evidence="1 2">
    <name type="scientific">Dietzia cercidiphylli</name>
    <dbReference type="NCBI Taxonomy" id="498199"/>
    <lineage>
        <taxon>Bacteria</taxon>
        <taxon>Bacillati</taxon>
        <taxon>Actinomycetota</taxon>
        <taxon>Actinomycetes</taxon>
        <taxon>Mycobacteriales</taxon>
        <taxon>Dietziaceae</taxon>
        <taxon>Dietzia</taxon>
    </lineage>
</organism>
<keyword evidence="2" id="KW-1185">Reference proteome</keyword>
<evidence type="ECO:0000313" key="2">
    <source>
        <dbReference type="Proteomes" id="UP001500383"/>
    </source>
</evidence>
<sequence>MRSAKLSNKAIIVIGDGSSNGVPGAQIAEGVSRLSRTECRARLGIERDAFVIGFIGRVTSDKGSQCLSEALNLLRGKQDQFRFALLVVGDAEDVESASALKDISIPAVSTGWIDDTLPAFTAMDILCHPTRREGFPNVILEAAAARVPAITTRATGANESVVDRVTGLLIDVDDPLALCGAILELASDAEGRLTMGRHAQDRALKDYDPARIWEALVDIYRGLEPVDVSMY</sequence>
<dbReference type="SUPFAM" id="SSF53756">
    <property type="entry name" value="UDP-Glycosyltransferase/glycogen phosphorylase"/>
    <property type="match status" value="1"/>
</dbReference>
<dbReference type="Proteomes" id="UP001500383">
    <property type="component" value="Unassembled WGS sequence"/>
</dbReference>
<proteinExistence type="predicted"/>
<name>A0ABN2I6D8_9ACTN</name>
<gene>
    <name evidence="1" type="ORF">GCM10009831_04210</name>
</gene>
<dbReference type="Gene3D" id="3.40.50.2000">
    <property type="entry name" value="Glycogen Phosphorylase B"/>
    <property type="match status" value="2"/>
</dbReference>
<comment type="caution">
    <text evidence="1">The sequence shown here is derived from an EMBL/GenBank/DDBJ whole genome shotgun (WGS) entry which is preliminary data.</text>
</comment>
<accession>A0ABN2I6D8</accession>
<evidence type="ECO:0008006" key="3">
    <source>
        <dbReference type="Google" id="ProtNLM"/>
    </source>
</evidence>
<dbReference type="PANTHER" id="PTHR12526">
    <property type="entry name" value="GLYCOSYLTRANSFERASE"/>
    <property type="match status" value="1"/>
</dbReference>